<evidence type="ECO:0000313" key="4">
    <source>
        <dbReference type="EMBL" id="KGO85754.1"/>
    </source>
</evidence>
<reference evidence="4 5" key="1">
    <citation type="submission" date="2013-09" db="EMBL/GenBank/DDBJ databases">
        <authorList>
            <person name="Zeng Z."/>
            <person name="Chen C."/>
        </authorList>
    </citation>
    <scope>NUCLEOTIDE SEQUENCE [LARGE SCALE GENOMIC DNA]</scope>
    <source>
        <strain evidence="4 5">WB 3.3-2</strain>
    </source>
</reference>
<dbReference type="Proteomes" id="UP000030152">
    <property type="component" value="Unassembled WGS sequence"/>
</dbReference>
<accession>A0A0A2M0H8</accession>
<keyword evidence="1 2" id="KW-0732">Signal</keyword>
<proteinExistence type="predicted"/>
<feature type="chain" id="PRO_5002002714" description="Secretion system C-terminal sorting domain-containing protein" evidence="2">
    <location>
        <begin position="22"/>
        <end position="274"/>
    </location>
</feature>
<dbReference type="NCBIfam" id="TIGR04183">
    <property type="entry name" value="Por_Secre_tail"/>
    <property type="match status" value="1"/>
</dbReference>
<evidence type="ECO:0000256" key="1">
    <source>
        <dbReference type="ARBA" id="ARBA00022729"/>
    </source>
</evidence>
<dbReference type="OrthoDB" id="1447704at2"/>
<name>A0A0A2M0H8_9FLAO</name>
<dbReference type="RefSeq" id="WP_020214881.1">
    <property type="nucleotide sequence ID" value="NZ_JRLX01000016.1"/>
</dbReference>
<dbReference type="InterPro" id="IPR026444">
    <property type="entry name" value="Secre_tail"/>
</dbReference>
<dbReference type="STRING" id="1121895.GCA_000378485_03707"/>
<dbReference type="Pfam" id="PF18962">
    <property type="entry name" value="Por_Secre_tail"/>
    <property type="match status" value="1"/>
</dbReference>
<protein>
    <recommendedName>
        <fullName evidence="3">Secretion system C-terminal sorting domain-containing protein</fullName>
    </recommendedName>
</protein>
<sequence length="274" mass="28412">MKTQLRSLLAGCILACSPAIAQTTSSTADANSVLACTAPVAEEIQTLCTGAKVGDIVAGTNPGAVVQWYFVGFITQPVAITDNAIDGGRYTVTQTIDGCTSPPTNVFVNLVDAPTEPTGAAAQDFTTGETVANLEVTAAEGNAVKWYTRNEALEYTLVARDAALTDGTTYYATQSNGNCESTYHAVTVSEILATDNEVLRTVSVFPNPATSVITINGKNVITQIVVTNLLGQKVLTQANNAATAQVNIAALSAGTYAVQLQTAQGTATVKVIKQ</sequence>
<dbReference type="AlphaFoldDB" id="A0A0A2M0H8"/>
<gene>
    <name evidence="4" type="ORF">Q765_14085</name>
</gene>
<evidence type="ECO:0000259" key="3">
    <source>
        <dbReference type="Pfam" id="PF18962"/>
    </source>
</evidence>
<evidence type="ECO:0000256" key="2">
    <source>
        <dbReference type="SAM" id="SignalP"/>
    </source>
</evidence>
<keyword evidence="5" id="KW-1185">Reference proteome</keyword>
<dbReference type="EMBL" id="JRLX01000016">
    <property type="protein sequence ID" value="KGO85754.1"/>
    <property type="molecule type" value="Genomic_DNA"/>
</dbReference>
<feature type="signal peptide" evidence="2">
    <location>
        <begin position="1"/>
        <end position="21"/>
    </location>
</feature>
<feature type="domain" description="Secretion system C-terminal sorting" evidence="3">
    <location>
        <begin position="204"/>
        <end position="272"/>
    </location>
</feature>
<dbReference type="eggNOG" id="COG4409">
    <property type="taxonomic scope" value="Bacteria"/>
</dbReference>
<comment type="caution">
    <text evidence="4">The sequence shown here is derived from an EMBL/GenBank/DDBJ whole genome shotgun (WGS) entry which is preliminary data.</text>
</comment>
<evidence type="ECO:0000313" key="5">
    <source>
        <dbReference type="Proteomes" id="UP000030152"/>
    </source>
</evidence>
<organism evidence="4 5">
    <name type="scientific">Flavobacterium rivuli WB 3.3-2 = DSM 21788</name>
    <dbReference type="NCBI Taxonomy" id="1121895"/>
    <lineage>
        <taxon>Bacteria</taxon>
        <taxon>Pseudomonadati</taxon>
        <taxon>Bacteroidota</taxon>
        <taxon>Flavobacteriia</taxon>
        <taxon>Flavobacteriales</taxon>
        <taxon>Flavobacteriaceae</taxon>
        <taxon>Flavobacterium</taxon>
    </lineage>
</organism>